<dbReference type="EMBL" id="CAOQHR010000011">
    <property type="protein sequence ID" value="CAI6340708.1"/>
    <property type="molecule type" value="Genomic_DNA"/>
</dbReference>
<evidence type="ECO:0000313" key="2">
    <source>
        <dbReference type="Proteomes" id="UP001152607"/>
    </source>
</evidence>
<dbReference type="AlphaFoldDB" id="A0A9W4UUQ4"/>
<protein>
    <submittedName>
        <fullName evidence="1">Uncharacterized protein</fullName>
    </submittedName>
</protein>
<proteinExistence type="predicted"/>
<accession>A0A9W4UUQ4</accession>
<comment type="caution">
    <text evidence="1">The sequence shown here is derived from an EMBL/GenBank/DDBJ whole genome shotgun (WGS) entry which is preliminary data.</text>
</comment>
<reference evidence="1" key="1">
    <citation type="submission" date="2023-01" db="EMBL/GenBank/DDBJ databases">
        <authorList>
            <person name="Van Ghelder C."/>
            <person name="Rancurel C."/>
        </authorList>
    </citation>
    <scope>NUCLEOTIDE SEQUENCE</scope>
    <source>
        <strain evidence="1">CNCM I-4278</strain>
    </source>
</reference>
<keyword evidence="2" id="KW-1185">Reference proteome</keyword>
<dbReference type="Proteomes" id="UP001152607">
    <property type="component" value="Unassembled WGS sequence"/>
</dbReference>
<sequence length="109" mass="12444">MPSFKRQRKSGRCGMMPRLSSSFVCWLNSVEKTISICIIQKRKKPEPLVTMRRSFKRCSKKAGVRLGVVESGKRVYHILSEESTTTFRECAYVGSCKDGEKNGMCKDTR</sequence>
<evidence type="ECO:0000313" key="1">
    <source>
        <dbReference type="EMBL" id="CAI6340708.1"/>
    </source>
</evidence>
<name>A0A9W4UUQ4_9PLEO</name>
<organism evidence="1 2">
    <name type="scientific">Periconia digitata</name>
    <dbReference type="NCBI Taxonomy" id="1303443"/>
    <lineage>
        <taxon>Eukaryota</taxon>
        <taxon>Fungi</taxon>
        <taxon>Dikarya</taxon>
        <taxon>Ascomycota</taxon>
        <taxon>Pezizomycotina</taxon>
        <taxon>Dothideomycetes</taxon>
        <taxon>Pleosporomycetidae</taxon>
        <taxon>Pleosporales</taxon>
        <taxon>Massarineae</taxon>
        <taxon>Periconiaceae</taxon>
        <taxon>Periconia</taxon>
    </lineage>
</organism>
<gene>
    <name evidence="1" type="ORF">PDIGIT_LOCUS13892</name>
</gene>